<evidence type="ECO:0000313" key="4">
    <source>
        <dbReference type="Proteomes" id="UP001497744"/>
    </source>
</evidence>
<evidence type="ECO:0000259" key="2">
    <source>
        <dbReference type="Pfam" id="PF25790"/>
    </source>
</evidence>
<keyword evidence="1" id="KW-0597">Phosphoprotein</keyword>
<gene>
    <name evidence="3" type="ORF">BcabD6B2_49800</name>
</gene>
<dbReference type="RefSeq" id="XP_067717614.1">
    <property type="nucleotide sequence ID" value="XM_067861513.1"/>
</dbReference>
<proteinExistence type="predicted"/>
<dbReference type="PANTHER" id="PTHR13483:SF3">
    <property type="entry name" value="BOX C_D SNORNA PROTEIN 1"/>
    <property type="match status" value="1"/>
</dbReference>
<dbReference type="GeneID" id="94197026"/>
<dbReference type="PANTHER" id="PTHR13483">
    <property type="entry name" value="BOX C_D SNORNA PROTEIN 1-RELATED"/>
    <property type="match status" value="1"/>
</dbReference>
<name>A0AAV4M019_BABCB</name>
<sequence length="223" mass="25165">MSDETLSRDLAFLDEVSRVLESTSRAFVQRQLTASASSARRAKLGALRKCCADRGVQLLLCPPTLARHRRNHTTVRKGTVFWTVEWYFAEPDVALFDRRFNERHVLSAALERALSSVRADDGYAELLSGYRVLSNVAVLLRNLDTPMRDPQYYECNMDGTLQDNIVNTKVLEFPRFYVALKKDLHLYKIVERPPVFVRETPPDAGVSSTAVVAVDTDADQAVD</sequence>
<reference evidence="3 4" key="1">
    <citation type="submission" date="2021-06" db="EMBL/GenBank/DDBJ databases">
        <title>Genome sequence of Babesia caballi.</title>
        <authorList>
            <person name="Yamagishi J."/>
            <person name="Kidaka T."/>
            <person name="Ochi A."/>
        </authorList>
    </citation>
    <scope>NUCLEOTIDE SEQUENCE [LARGE SCALE GENOMIC DNA]</scope>
    <source>
        <strain evidence="3">USDA-D6B2</strain>
    </source>
</reference>
<keyword evidence="4" id="KW-1185">Reference proteome</keyword>
<dbReference type="GO" id="GO:0048254">
    <property type="term" value="P:snoRNA localization"/>
    <property type="evidence" value="ECO:0007669"/>
    <property type="project" value="TreeGrafter"/>
</dbReference>
<protein>
    <submittedName>
        <fullName evidence="3">Box C/D snoRNA protein 1</fullName>
    </submittedName>
</protein>
<dbReference type="Proteomes" id="UP001497744">
    <property type="component" value="Unassembled WGS sequence"/>
</dbReference>
<dbReference type="GO" id="GO:0070761">
    <property type="term" value="C:pre-snoRNP complex"/>
    <property type="evidence" value="ECO:0007669"/>
    <property type="project" value="TreeGrafter"/>
</dbReference>
<dbReference type="AlphaFoldDB" id="A0AAV4M019"/>
<organism evidence="3 4">
    <name type="scientific">Babesia caballi</name>
    <dbReference type="NCBI Taxonomy" id="5871"/>
    <lineage>
        <taxon>Eukaryota</taxon>
        <taxon>Sar</taxon>
        <taxon>Alveolata</taxon>
        <taxon>Apicomplexa</taxon>
        <taxon>Aconoidasida</taxon>
        <taxon>Piroplasmida</taxon>
        <taxon>Babesiidae</taxon>
        <taxon>Babesia</taxon>
    </lineage>
</organism>
<dbReference type="InterPro" id="IPR057721">
    <property type="entry name" value="BCD1_alpha/beta"/>
</dbReference>
<dbReference type="Pfam" id="PF25790">
    <property type="entry name" value="BCD1"/>
    <property type="match status" value="1"/>
</dbReference>
<dbReference type="EMBL" id="BPLF01000005">
    <property type="protein sequence ID" value="GIX65545.1"/>
    <property type="molecule type" value="Genomic_DNA"/>
</dbReference>
<feature type="domain" description="BCD1 alpha/beta" evidence="2">
    <location>
        <begin position="46"/>
        <end position="188"/>
    </location>
</feature>
<dbReference type="GO" id="GO:0000463">
    <property type="term" value="P:maturation of LSU-rRNA from tricistronic rRNA transcript (SSU-rRNA, 5.8S rRNA, LSU-rRNA)"/>
    <property type="evidence" value="ECO:0007669"/>
    <property type="project" value="TreeGrafter"/>
</dbReference>
<dbReference type="GO" id="GO:0000492">
    <property type="term" value="P:box C/D snoRNP assembly"/>
    <property type="evidence" value="ECO:0007669"/>
    <property type="project" value="TreeGrafter"/>
</dbReference>
<accession>A0AAV4M019</accession>
<dbReference type="InterPro" id="IPR051639">
    <property type="entry name" value="BCD1"/>
</dbReference>
<comment type="caution">
    <text evidence="3">The sequence shown here is derived from an EMBL/GenBank/DDBJ whole genome shotgun (WGS) entry which is preliminary data.</text>
</comment>
<evidence type="ECO:0000256" key="1">
    <source>
        <dbReference type="ARBA" id="ARBA00022553"/>
    </source>
</evidence>
<dbReference type="GO" id="GO:0005634">
    <property type="term" value="C:nucleus"/>
    <property type="evidence" value="ECO:0007669"/>
    <property type="project" value="TreeGrafter"/>
</dbReference>
<evidence type="ECO:0000313" key="3">
    <source>
        <dbReference type="EMBL" id="GIX65545.1"/>
    </source>
</evidence>